<evidence type="ECO:0000313" key="1">
    <source>
        <dbReference type="EMBL" id="ACF05051.1"/>
    </source>
</evidence>
<protein>
    <submittedName>
        <fullName evidence="1">Uncharacterized protein</fullName>
    </submittedName>
</protein>
<evidence type="ECO:0000313" key="2">
    <source>
        <dbReference type="Proteomes" id="UP000000620"/>
    </source>
</evidence>
<dbReference type="KEGG" id="vg:6449975"/>
<sequence length="56" mass="6411">MIPDNALVTHRLNPSWSGRVLRTEHYPGQPRKMATVIWSWAMSARRADPRDLVVIG</sequence>
<organism evidence="1 2">
    <name type="scientific">Mycobacterium phage Nigel</name>
    <dbReference type="NCBI Taxonomy" id="543152"/>
    <lineage>
        <taxon>Viruses</taxon>
        <taxon>Duplodnaviria</taxon>
        <taxon>Heunggongvirae</taxon>
        <taxon>Uroviricota</taxon>
        <taxon>Caudoviricetes</taxon>
        <taxon>Bclasvirinae</taxon>
        <taxon>Coopervirus</taxon>
        <taxon>Coopervirus nigel</taxon>
    </lineage>
</organism>
<dbReference type="RefSeq" id="YP_002003887.1">
    <property type="nucleotide sequence ID" value="NC_011044.1"/>
</dbReference>
<gene>
    <name evidence="1" type="ORF">Nigel_48</name>
</gene>
<dbReference type="EMBL" id="EU770221">
    <property type="protein sequence ID" value="ACF05051.1"/>
    <property type="molecule type" value="Genomic_DNA"/>
</dbReference>
<name>B3VLX7_9CAUD</name>
<accession>B3VLX7</accession>
<dbReference type="Proteomes" id="UP000000620">
    <property type="component" value="Segment"/>
</dbReference>
<dbReference type="OrthoDB" id="24544at10239"/>
<reference evidence="1 2" key="1">
    <citation type="submission" date="2008-05" db="EMBL/GenBank/DDBJ databases">
        <authorList>
            <person name="Scanlon M.A."/>
            <person name="Jacobs-Sera D."/>
            <person name="Hendrix R.W."/>
            <person name="Hatfull G.H."/>
        </authorList>
    </citation>
    <scope>NUCLEOTIDE SEQUENCE [LARGE SCALE GENOMIC DNA]</scope>
</reference>
<keyword evidence="2" id="KW-1185">Reference proteome</keyword>
<dbReference type="GeneID" id="6449975"/>
<proteinExistence type="predicted"/>